<feature type="transmembrane region" description="Helical" evidence="1">
    <location>
        <begin position="20"/>
        <end position="43"/>
    </location>
</feature>
<feature type="transmembrane region" description="Helical" evidence="1">
    <location>
        <begin position="89"/>
        <end position="112"/>
    </location>
</feature>
<keyword evidence="1" id="KW-0472">Membrane</keyword>
<keyword evidence="1" id="KW-0812">Transmembrane</keyword>
<dbReference type="EMBL" id="CP031386">
    <property type="protein sequence ID" value="QPG97980.1"/>
    <property type="molecule type" value="Genomic_DNA"/>
</dbReference>
<name>A0A7S9PUC5_EPIFF</name>
<dbReference type="SUPFAM" id="SSF48097">
    <property type="entry name" value="Regulator of G-protein signaling, RGS"/>
    <property type="match status" value="1"/>
</dbReference>
<evidence type="ECO:0000313" key="2">
    <source>
        <dbReference type="EMBL" id="QPG97980.1"/>
    </source>
</evidence>
<protein>
    <recommendedName>
        <fullName evidence="4">RGS domain-containing protein</fullName>
    </recommendedName>
</protein>
<dbReference type="InterPro" id="IPR036305">
    <property type="entry name" value="RGS_sf"/>
</dbReference>
<proteinExistence type="predicted"/>
<evidence type="ECO:0000256" key="1">
    <source>
        <dbReference type="SAM" id="Phobius"/>
    </source>
</evidence>
<evidence type="ECO:0000313" key="3">
    <source>
        <dbReference type="Proteomes" id="UP000594364"/>
    </source>
</evidence>
<dbReference type="CDD" id="cd08734">
    <property type="entry name" value="RGS-like_1"/>
    <property type="match status" value="1"/>
</dbReference>
<dbReference type="OrthoDB" id="5313079at2759"/>
<feature type="transmembrane region" description="Helical" evidence="1">
    <location>
        <begin position="273"/>
        <end position="291"/>
    </location>
</feature>
<dbReference type="AlphaFoldDB" id="A0A7S9PUC5"/>
<feature type="transmembrane region" description="Helical" evidence="1">
    <location>
        <begin position="203"/>
        <end position="222"/>
    </location>
</feature>
<sequence>MGSELGATANSKAQVNLDRVGIWWTCWASIWTFLLTSGMVYLFRQRNSQVLRIRGIGLSLSAVALLHLYWLSVQLGYVVAAMAPGEAEYWIMGTHLPLGVALFHASNSRFLYVAQAQQKYLGRLSDDPPEAGRGLSLLGRFKKLDYTSKMVLLVGLGMGFQLFLTILMYLISRKFHRGWGVPGSEVNGTEMEQKMDMGRGWEWWPGIFWQFIWAWLVAPCILWKSRSINDTHGWRMQTIGCAVAGLHATPMWLIALYVPGMEPVNKYFVPPQWIAISIWVLEILTVFLPCWEVMRATNLRQETLDSIAQWEYNNNEASGSSVQSLDTTFPVVDSVPTGLKSTSASVKSTESHESILTMRALEYVLERNPAPLQEFSSLRDFSGENVAFLTCVTEWKASPPQTASDGIKDDSTRQQLVRERFNRALRIYADFISTNDAEFPINISSSELKKLQNVFESSARILYGNKRDVDPVTPFDFARAAPQSADTSFEKAPNEDDKPLGARVQSWGEIPESFDGAVFDAAEKHIKYLVLTNTWPKFVKDRRSLVGAQKASESGRSIIQMVCNRSAKK</sequence>
<dbReference type="Gene3D" id="1.10.167.10">
    <property type="entry name" value="Regulator of G-protein Signalling 4, domain 2"/>
    <property type="match status" value="1"/>
</dbReference>
<organism evidence="2 3">
    <name type="scientific">Epichloe festucae (strain Fl1)</name>
    <dbReference type="NCBI Taxonomy" id="877507"/>
    <lineage>
        <taxon>Eukaryota</taxon>
        <taxon>Fungi</taxon>
        <taxon>Dikarya</taxon>
        <taxon>Ascomycota</taxon>
        <taxon>Pezizomycotina</taxon>
        <taxon>Sordariomycetes</taxon>
        <taxon>Hypocreomycetidae</taxon>
        <taxon>Hypocreales</taxon>
        <taxon>Clavicipitaceae</taxon>
        <taxon>Epichloe</taxon>
    </lineage>
</organism>
<gene>
    <name evidence="2" type="ORF">C2857_007117</name>
</gene>
<keyword evidence="3" id="KW-1185">Reference proteome</keyword>
<keyword evidence="1" id="KW-1133">Transmembrane helix</keyword>
<dbReference type="Proteomes" id="UP000594364">
    <property type="component" value="Chromosome 2"/>
</dbReference>
<feature type="transmembrane region" description="Helical" evidence="1">
    <location>
        <begin position="55"/>
        <end position="77"/>
    </location>
</feature>
<feature type="transmembrane region" description="Helical" evidence="1">
    <location>
        <begin position="150"/>
        <end position="171"/>
    </location>
</feature>
<accession>A0A7S9PUC5</accession>
<evidence type="ECO:0008006" key="4">
    <source>
        <dbReference type="Google" id="ProtNLM"/>
    </source>
</evidence>
<feature type="transmembrane region" description="Helical" evidence="1">
    <location>
        <begin position="234"/>
        <end position="258"/>
    </location>
</feature>
<reference evidence="2 3" key="1">
    <citation type="journal article" date="2018" name="PLoS Genet.">
        <title>Repeat elements organise 3D genome structure and mediate transcription in the filamentous fungus Epichloe festucae.</title>
        <authorList>
            <person name="Winter D.J."/>
            <person name="Ganley A.R.D."/>
            <person name="Young C.A."/>
            <person name="Liachko I."/>
            <person name="Schardl C.L."/>
            <person name="Dupont P.Y."/>
            <person name="Berry D."/>
            <person name="Ram A."/>
            <person name="Scott B."/>
            <person name="Cox M.P."/>
        </authorList>
    </citation>
    <scope>NUCLEOTIDE SEQUENCE [LARGE SCALE GENOMIC DNA]</scope>
    <source>
        <strain evidence="2 3">Fl1</strain>
    </source>
</reference>
<dbReference type="InterPro" id="IPR044926">
    <property type="entry name" value="RGS_subdomain_2"/>
</dbReference>